<dbReference type="GO" id="GO:0006633">
    <property type="term" value="P:fatty acid biosynthetic process"/>
    <property type="evidence" value="ECO:0007669"/>
    <property type="project" value="InterPro"/>
</dbReference>
<accession>A0A399J9F0</accession>
<dbReference type="AlphaFoldDB" id="A0A399J9F0"/>
<dbReference type="InterPro" id="IPR002539">
    <property type="entry name" value="MaoC-like_dom"/>
</dbReference>
<evidence type="ECO:0000313" key="4">
    <source>
        <dbReference type="Proteomes" id="UP000265419"/>
    </source>
</evidence>
<name>A0A399J9F0_9MICC</name>
<keyword evidence="4" id="KW-1185">Reference proteome</keyword>
<reference evidence="3 4" key="1">
    <citation type="submission" date="2018-07" db="EMBL/GenBank/DDBJ databases">
        <title>Arthrobacter sp. nov., isolated from raw cow's milk with high bacterial count.</title>
        <authorList>
            <person name="Hahne J."/>
            <person name="Isele D."/>
            <person name="Lipski A."/>
        </authorList>
    </citation>
    <scope>NUCLEOTIDE SEQUENCE [LARGE SCALE GENOMIC DNA]</scope>
    <source>
        <strain evidence="3 4">JZ R-35</strain>
    </source>
</reference>
<organism evidence="3 4">
    <name type="scientific">Galactobacter valiniphilus</name>
    <dbReference type="NCBI Taxonomy" id="2676122"/>
    <lineage>
        <taxon>Bacteria</taxon>
        <taxon>Bacillati</taxon>
        <taxon>Actinomycetota</taxon>
        <taxon>Actinomycetes</taxon>
        <taxon>Micrococcales</taxon>
        <taxon>Micrococcaceae</taxon>
        <taxon>Galactobacter</taxon>
    </lineage>
</organism>
<comment type="similarity">
    <text evidence="1">Belongs to the enoyl-CoA hydratase/isomerase family.</text>
</comment>
<proteinExistence type="inferred from homology"/>
<dbReference type="PANTHER" id="PTHR43841">
    <property type="entry name" value="3-HYDROXYACYL-THIOESTER DEHYDRATASE HTDX-RELATED"/>
    <property type="match status" value="1"/>
</dbReference>
<dbReference type="InterPro" id="IPR029069">
    <property type="entry name" value="HotDog_dom_sf"/>
</dbReference>
<comment type="caution">
    <text evidence="3">The sequence shown here is derived from an EMBL/GenBank/DDBJ whole genome shotgun (WGS) entry which is preliminary data.</text>
</comment>
<dbReference type="SUPFAM" id="SSF54637">
    <property type="entry name" value="Thioesterase/thiol ester dehydrase-isomerase"/>
    <property type="match status" value="2"/>
</dbReference>
<dbReference type="InterPro" id="IPR003965">
    <property type="entry name" value="Fatty_acid_synthase"/>
</dbReference>
<dbReference type="GO" id="GO:0005835">
    <property type="term" value="C:fatty acid synthase complex"/>
    <property type="evidence" value="ECO:0007669"/>
    <property type="project" value="InterPro"/>
</dbReference>
<evidence type="ECO:0000313" key="3">
    <source>
        <dbReference type="EMBL" id="RII42158.1"/>
    </source>
</evidence>
<protein>
    <recommendedName>
        <fullName evidence="2">MaoC-like domain-containing protein</fullName>
    </recommendedName>
</protein>
<dbReference type="Pfam" id="PF01575">
    <property type="entry name" value="MaoC_dehydratas"/>
    <property type="match status" value="1"/>
</dbReference>
<feature type="domain" description="MaoC-like" evidence="2">
    <location>
        <begin position="188"/>
        <end position="258"/>
    </location>
</feature>
<dbReference type="RefSeq" id="WP_119424766.1">
    <property type="nucleotide sequence ID" value="NZ_QQXK01000015.1"/>
</dbReference>
<evidence type="ECO:0000259" key="2">
    <source>
        <dbReference type="Pfam" id="PF01575"/>
    </source>
</evidence>
<evidence type="ECO:0000256" key="1">
    <source>
        <dbReference type="ARBA" id="ARBA00005254"/>
    </source>
</evidence>
<dbReference type="EMBL" id="QQXK01000015">
    <property type="protein sequence ID" value="RII42158.1"/>
    <property type="molecule type" value="Genomic_DNA"/>
</dbReference>
<sequence length="288" mass="31049">MRETLPEVPTLGTLYASAAPRVLRKVTSVAPDALPDTEAYVEAVRCSREQLTAYQRLVGDTVREELPSVLLHGLGFPVALWLMSRKDFPLPLLGLVHLRNEVRQPRVVRPDETLAVSARAVGLTAHHAGTAVTIETRLFSEGELVWEGRSLYLAKGVRLEGVEAPPAPERAAFVPPSTTARWRLDGSTGRRFAAVLGDYNPIHLSALSAKVLGLKAPIAHGMYLAGRALAQCAPHGTGYAWSVDFATPVFLPGTVEVNRTSQPGGVVRFSGWNAKASKPHFAGEVTPL</sequence>
<dbReference type="GO" id="GO:0004312">
    <property type="term" value="F:fatty acid synthase activity"/>
    <property type="evidence" value="ECO:0007669"/>
    <property type="project" value="InterPro"/>
</dbReference>
<gene>
    <name evidence="3" type="ORF">DWB68_08810</name>
</gene>
<dbReference type="Proteomes" id="UP000265419">
    <property type="component" value="Unassembled WGS sequence"/>
</dbReference>
<dbReference type="PANTHER" id="PTHR43841:SF3">
    <property type="entry name" value="(3R)-HYDROXYACYL-ACP DEHYDRATASE SUBUNIT HADB"/>
    <property type="match status" value="1"/>
</dbReference>
<dbReference type="Gene3D" id="3.10.129.10">
    <property type="entry name" value="Hotdog Thioesterase"/>
    <property type="match status" value="1"/>
</dbReference>
<dbReference type="PRINTS" id="PR01483">
    <property type="entry name" value="FASYNTHASE"/>
</dbReference>